<organism evidence="10 11">
    <name type="scientific">Arboricoccus pini</name>
    <dbReference type="NCBI Taxonomy" id="1963835"/>
    <lineage>
        <taxon>Bacteria</taxon>
        <taxon>Pseudomonadati</taxon>
        <taxon>Pseudomonadota</taxon>
        <taxon>Alphaproteobacteria</taxon>
        <taxon>Geminicoccales</taxon>
        <taxon>Geminicoccaceae</taxon>
        <taxon>Arboricoccus</taxon>
    </lineage>
</organism>
<keyword evidence="3 8" id="KW-0819">tRNA processing</keyword>
<evidence type="ECO:0000256" key="7">
    <source>
        <dbReference type="ARBA" id="ARBA00048117"/>
    </source>
</evidence>
<feature type="binding site" evidence="8">
    <location>
        <position position="191"/>
    </location>
    <ligand>
        <name>substrate</name>
    </ligand>
</feature>
<dbReference type="AlphaFoldDB" id="A0A212Q1M0"/>
<name>A0A212Q1M0_9PROT</name>
<keyword evidence="1 8" id="KW-0963">Cytoplasm</keyword>
<keyword evidence="6 8" id="KW-0012">Acyltransferase</keyword>
<protein>
    <recommendedName>
        <fullName evidence="8">tRNA N6-adenosine threonylcarbamoyltransferase</fullName>
        <ecNumber evidence="8">2.3.1.234</ecNumber>
    </recommendedName>
    <alternativeName>
        <fullName evidence="8">N6-L-threonylcarbamoyladenine synthase</fullName>
        <shortName evidence="8">t(6)A synthase</shortName>
    </alternativeName>
    <alternativeName>
        <fullName evidence="8">t(6)A37 threonylcarbamoyladenosine biosynthesis protein TsaD</fullName>
    </alternativeName>
    <alternativeName>
        <fullName evidence="8">tRNA threonylcarbamoyladenosine biosynthesis protein TsaD</fullName>
    </alternativeName>
</protein>
<feature type="binding site" evidence="8">
    <location>
        <position position="204"/>
    </location>
    <ligand>
        <name>substrate</name>
    </ligand>
</feature>
<dbReference type="InterPro" id="IPR017861">
    <property type="entry name" value="KAE1/TsaD"/>
</dbReference>
<dbReference type="InterPro" id="IPR017860">
    <property type="entry name" value="Peptidase_M22_CS"/>
</dbReference>
<dbReference type="InterPro" id="IPR022450">
    <property type="entry name" value="TsaD"/>
</dbReference>
<dbReference type="Gene3D" id="3.30.420.40">
    <property type="match status" value="2"/>
</dbReference>
<dbReference type="GO" id="GO:0005506">
    <property type="term" value="F:iron ion binding"/>
    <property type="evidence" value="ECO:0007669"/>
    <property type="project" value="UniProtKB-UniRule"/>
</dbReference>
<dbReference type="EMBL" id="FYEH01000001">
    <property type="protein sequence ID" value="SNB53058.1"/>
    <property type="molecule type" value="Genomic_DNA"/>
</dbReference>
<evidence type="ECO:0000256" key="4">
    <source>
        <dbReference type="ARBA" id="ARBA00022723"/>
    </source>
</evidence>
<keyword evidence="2 8" id="KW-0808">Transferase</keyword>
<dbReference type="PROSITE" id="PS01016">
    <property type="entry name" value="GLYCOPROTEASE"/>
    <property type="match status" value="1"/>
</dbReference>
<comment type="function">
    <text evidence="8">Required for the formation of a threonylcarbamoyl group on adenosine at position 37 (t(6)A37) in tRNAs that read codons beginning with adenine. Is involved in the transfer of the threonylcarbamoyl moiety of threonylcarbamoyl-AMP (TC-AMP) to the N6 group of A37, together with TsaE and TsaB. TsaD likely plays a direct catalytic role in this reaction.</text>
</comment>
<evidence type="ECO:0000256" key="5">
    <source>
        <dbReference type="ARBA" id="ARBA00023004"/>
    </source>
</evidence>
<dbReference type="InterPro" id="IPR043129">
    <property type="entry name" value="ATPase_NBD"/>
</dbReference>
<evidence type="ECO:0000313" key="10">
    <source>
        <dbReference type="EMBL" id="SNB53058.1"/>
    </source>
</evidence>
<evidence type="ECO:0000259" key="9">
    <source>
        <dbReference type="Pfam" id="PF00814"/>
    </source>
</evidence>
<evidence type="ECO:0000256" key="6">
    <source>
        <dbReference type="ARBA" id="ARBA00023315"/>
    </source>
</evidence>
<reference evidence="10 11" key="1">
    <citation type="submission" date="2017-06" db="EMBL/GenBank/DDBJ databases">
        <authorList>
            <person name="Kim H.J."/>
            <person name="Triplett B.A."/>
        </authorList>
    </citation>
    <scope>NUCLEOTIDE SEQUENCE [LARGE SCALE GENOMIC DNA]</scope>
    <source>
        <strain evidence="10 11">B29T1</strain>
    </source>
</reference>
<dbReference type="EC" id="2.3.1.234" evidence="8"/>
<dbReference type="GO" id="GO:0005737">
    <property type="term" value="C:cytoplasm"/>
    <property type="evidence" value="ECO:0007669"/>
    <property type="project" value="UniProtKB-SubCell"/>
</dbReference>
<feature type="domain" description="Gcp-like" evidence="9">
    <location>
        <begin position="49"/>
        <end position="339"/>
    </location>
</feature>
<keyword evidence="4 8" id="KW-0479">Metal-binding</keyword>
<comment type="catalytic activity">
    <reaction evidence="7 8">
        <text>L-threonylcarbamoyladenylate + adenosine(37) in tRNA = N(6)-L-threonylcarbamoyladenosine(37) in tRNA + AMP + H(+)</text>
        <dbReference type="Rhea" id="RHEA:37059"/>
        <dbReference type="Rhea" id="RHEA-COMP:10162"/>
        <dbReference type="Rhea" id="RHEA-COMP:10163"/>
        <dbReference type="ChEBI" id="CHEBI:15378"/>
        <dbReference type="ChEBI" id="CHEBI:73682"/>
        <dbReference type="ChEBI" id="CHEBI:74411"/>
        <dbReference type="ChEBI" id="CHEBI:74418"/>
        <dbReference type="ChEBI" id="CHEBI:456215"/>
        <dbReference type="EC" id="2.3.1.234"/>
    </reaction>
</comment>
<dbReference type="OrthoDB" id="9806197at2"/>
<evidence type="ECO:0000256" key="1">
    <source>
        <dbReference type="ARBA" id="ARBA00022490"/>
    </source>
</evidence>
<feature type="binding site" evidence="8">
    <location>
        <begin position="158"/>
        <end position="162"/>
    </location>
    <ligand>
        <name>substrate</name>
    </ligand>
</feature>
<dbReference type="GO" id="GO:0061711">
    <property type="term" value="F:tRNA N(6)-L-threonylcarbamoyladenine synthase activity"/>
    <property type="evidence" value="ECO:0007669"/>
    <property type="project" value="UniProtKB-EC"/>
</dbReference>
<dbReference type="PANTHER" id="PTHR11735:SF6">
    <property type="entry name" value="TRNA N6-ADENOSINE THREONYLCARBAMOYLTRANSFERASE, MITOCHONDRIAL"/>
    <property type="match status" value="1"/>
</dbReference>
<dbReference type="GO" id="GO:0002949">
    <property type="term" value="P:tRNA threonylcarbamoyladenosine modification"/>
    <property type="evidence" value="ECO:0007669"/>
    <property type="project" value="UniProtKB-UniRule"/>
</dbReference>
<dbReference type="Proteomes" id="UP000197065">
    <property type="component" value="Unassembled WGS sequence"/>
</dbReference>
<feature type="binding site" evidence="8">
    <location>
        <position position="136"/>
    </location>
    <ligand>
        <name>Fe cation</name>
        <dbReference type="ChEBI" id="CHEBI:24875"/>
    </ligand>
</feature>
<dbReference type="HAMAP" id="MF_01445">
    <property type="entry name" value="TsaD"/>
    <property type="match status" value="1"/>
</dbReference>
<dbReference type="Pfam" id="PF00814">
    <property type="entry name" value="TsaD"/>
    <property type="match status" value="1"/>
</dbReference>
<dbReference type="NCBIfam" id="TIGR00329">
    <property type="entry name" value="gcp_kae1"/>
    <property type="match status" value="1"/>
</dbReference>
<dbReference type="PANTHER" id="PTHR11735">
    <property type="entry name" value="TRNA N6-ADENOSINE THREONYLCARBAMOYLTRANSFERASE"/>
    <property type="match status" value="1"/>
</dbReference>
<feature type="binding site" evidence="8">
    <location>
        <position position="140"/>
    </location>
    <ligand>
        <name>Fe cation</name>
        <dbReference type="ChEBI" id="CHEBI:24875"/>
    </ligand>
</feature>
<feature type="binding site" evidence="8">
    <location>
        <position position="332"/>
    </location>
    <ligand>
        <name>Fe cation</name>
        <dbReference type="ChEBI" id="CHEBI:24875"/>
    </ligand>
</feature>
<keyword evidence="5 8" id="KW-0408">Iron</keyword>
<evidence type="ECO:0000256" key="2">
    <source>
        <dbReference type="ARBA" id="ARBA00022679"/>
    </source>
</evidence>
<keyword evidence="11" id="KW-1185">Reference proteome</keyword>
<dbReference type="InterPro" id="IPR000905">
    <property type="entry name" value="Gcp-like_dom"/>
</dbReference>
<proteinExistence type="inferred from homology"/>
<dbReference type="FunFam" id="3.30.420.40:FF:000040">
    <property type="entry name" value="tRNA N6-adenosine threonylcarbamoyltransferase"/>
    <property type="match status" value="1"/>
</dbReference>
<evidence type="ECO:0000313" key="11">
    <source>
        <dbReference type="Proteomes" id="UP000197065"/>
    </source>
</evidence>
<dbReference type="PRINTS" id="PR00789">
    <property type="entry name" value="OSIALOPTASE"/>
</dbReference>
<comment type="subcellular location">
    <subcellularLocation>
        <location evidence="8">Cytoplasm</location>
    </subcellularLocation>
</comment>
<dbReference type="NCBIfam" id="TIGR03723">
    <property type="entry name" value="T6A_TsaD_YgjD"/>
    <property type="match status" value="1"/>
</dbReference>
<comment type="similarity">
    <text evidence="8">Belongs to the KAE1 / TsaD family.</text>
</comment>
<evidence type="ECO:0000256" key="3">
    <source>
        <dbReference type="ARBA" id="ARBA00022694"/>
    </source>
</evidence>
<feature type="binding site" evidence="8">
    <location>
        <position position="208"/>
    </location>
    <ligand>
        <name>substrate</name>
    </ligand>
</feature>
<feature type="binding site" evidence="8">
    <location>
        <position position="304"/>
    </location>
    <ligand>
        <name>substrate</name>
    </ligand>
</feature>
<sequence length="380" mass="39217">MSGAQKLPSQPIVDHHPLTLPSIIGRVVLGIETSCDETAVGVVDDARSILAHEVYSQLDEHALYEGVVPEIAARAHVERLDILVEKALRTAGLRLGDMAAIAVTGGPGLIGGLVVGTASAKALAAVLGKPLLVVNHLAAHALTARLTDGIAFPYLLLLVSGGHSQLLAVHGADRFERLGTTIDDAAGEAFDKVAKMLGLGYPGGPRLEALARFGDPTRFDLPRPLSRHAGCDLSFSGLKTAVRTTILSLGEEGAHEATRADLAASFQTAVADSLSARTRRAIALMEARYGGGLPLVVAGGVAANGVVRQALAGLAAEHAMPFIAPPITLCGDNGAMVAWAGIERLELGAGDPLDSLTRARWPLDMSASPRIGSGQKGAKA</sequence>
<evidence type="ECO:0000256" key="8">
    <source>
        <dbReference type="HAMAP-Rule" id="MF_01445"/>
    </source>
</evidence>
<comment type="cofactor">
    <cofactor evidence="8">
        <name>Fe(2+)</name>
        <dbReference type="ChEBI" id="CHEBI:29033"/>
    </cofactor>
    <text evidence="8">Binds 1 Fe(2+) ion per subunit.</text>
</comment>
<accession>A0A212Q1M0</accession>
<gene>
    <name evidence="8" type="primary">tsaD</name>
    <name evidence="10" type="ORF">SAMN07250955_101327</name>
</gene>
<dbReference type="CDD" id="cd24133">
    <property type="entry name" value="ASKHA_NBD_TsaD_bac"/>
    <property type="match status" value="1"/>
</dbReference>
<dbReference type="SUPFAM" id="SSF53067">
    <property type="entry name" value="Actin-like ATPase domain"/>
    <property type="match status" value="2"/>
</dbReference>